<evidence type="ECO:0000313" key="4">
    <source>
        <dbReference type="Proteomes" id="UP001601058"/>
    </source>
</evidence>
<evidence type="ECO:0000256" key="2">
    <source>
        <dbReference type="SAM" id="Coils"/>
    </source>
</evidence>
<keyword evidence="2" id="KW-0175">Coiled coil</keyword>
<organism evidence="3 4">
    <name type="scientific">Cytobacillus mangrovibacter</name>
    <dbReference type="NCBI Taxonomy" id="3299024"/>
    <lineage>
        <taxon>Bacteria</taxon>
        <taxon>Bacillati</taxon>
        <taxon>Bacillota</taxon>
        <taxon>Bacilli</taxon>
        <taxon>Bacillales</taxon>
        <taxon>Bacillaceae</taxon>
        <taxon>Cytobacillus</taxon>
    </lineage>
</organism>
<name>A0ABW6K136_9BACI</name>
<dbReference type="NCBIfam" id="TIGR01076">
    <property type="entry name" value="sortase_fam"/>
    <property type="match status" value="1"/>
</dbReference>
<dbReference type="SUPFAM" id="SSF63817">
    <property type="entry name" value="Sortase"/>
    <property type="match status" value="1"/>
</dbReference>
<comment type="caution">
    <text evidence="3">The sequence shown here is derived from an EMBL/GenBank/DDBJ whole genome shotgun (WGS) entry which is preliminary data.</text>
</comment>
<sequence>MDRKKGSLLLASSLLILTGVFLIILSLTDINRQEQATEQSLTEAKEKVEFTREQSANPVLQEEQLTDFSFKKGEAIGILEIPKLDAELPIIEGTDEDELEKGVGHYSSTALPGQPDQILLSGHRDTVFRRLGELEIGDIFYISMPYGRYSYEITHTQIVDANDTTVIQTTAPIETLTVSTCYPFSFIGDAPDRYVLTALRINTTMPK</sequence>
<dbReference type="Proteomes" id="UP001601058">
    <property type="component" value="Unassembled WGS sequence"/>
</dbReference>
<keyword evidence="1" id="KW-0378">Hydrolase</keyword>
<evidence type="ECO:0000256" key="1">
    <source>
        <dbReference type="ARBA" id="ARBA00022801"/>
    </source>
</evidence>
<dbReference type="CDD" id="cd05828">
    <property type="entry name" value="Sortase_D_1"/>
    <property type="match status" value="1"/>
</dbReference>
<dbReference type="Pfam" id="PF04203">
    <property type="entry name" value="Sortase"/>
    <property type="match status" value="1"/>
</dbReference>
<accession>A0ABW6K136</accession>
<evidence type="ECO:0000313" key="3">
    <source>
        <dbReference type="EMBL" id="MFE8697312.1"/>
    </source>
</evidence>
<dbReference type="InterPro" id="IPR053525">
    <property type="entry name" value="Sortase_D"/>
</dbReference>
<dbReference type="NCBIfam" id="NF033746">
    <property type="entry name" value="class_D_sortase"/>
    <property type="match status" value="1"/>
</dbReference>
<dbReference type="Gene3D" id="2.40.260.10">
    <property type="entry name" value="Sortase"/>
    <property type="match status" value="1"/>
</dbReference>
<dbReference type="EMBL" id="JBIACJ010000006">
    <property type="protein sequence ID" value="MFE8697312.1"/>
    <property type="molecule type" value="Genomic_DNA"/>
</dbReference>
<proteinExistence type="predicted"/>
<feature type="coiled-coil region" evidence="2">
    <location>
        <begin position="27"/>
        <end position="54"/>
    </location>
</feature>
<keyword evidence="4" id="KW-1185">Reference proteome</keyword>
<dbReference type="InterPro" id="IPR023365">
    <property type="entry name" value="Sortase_dom-sf"/>
</dbReference>
<dbReference type="RefSeq" id="WP_389220230.1">
    <property type="nucleotide sequence ID" value="NZ_JBIACJ010000006.1"/>
</dbReference>
<reference evidence="3 4" key="1">
    <citation type="submission" date="2024-08" db="EMBL/GenBank/DDBJ databases">
        <title>Two novel Cytobacillus novel species.</title>
        <authorList>
            <person name="Liu G."/>
        </authorList>
    </citation>
    <scope>NUCLEOTIDE SEQUENCE [LARGE SCALE GENOMIC DNA]</scope>
    <source>
        <strain evidence="3 4">FJAT-53684</strain>
    </source>
</reference>
<gene>
    <name evidence="3" type="ORF">ACFYKT_13290</name>
</gene>
<protein>
    <submittedName>
        <fullName evidence="3">Class D sortase</fullName>
    </submittedName>
</protein>
<dbReference type="InterPro" id="IPR041999">
    <property type="entry name" value="Sortase_D_1"/>
</dbReference>
<dbReference type="InterPro" id="IPR005754">
    <property type="entry name" value="Sortase"/>
</dbReference>